<evidence type="ECO:0000256" key="2">
    <source>
        <dbReference type="SAM" id="Phobius"/>
    </source>
</evidence>
<organism evidence="3 4">
    <name type="scientific">Mesorhabditis spiculigera</name>
    <dbReference type="NCBI Taxonomy" id="96644"/>
    <lineage>
        <taxon>Eukaryota</taxon>
        <taxon>Metazoa</taxon>
        <taxon>Ecdysozoa</taxon>
        <taxon>Nematoda</taxon>
        <taxon>Chromadorea</taxon>
        <taxon>Rhabditida</taxon>
        <taxon>Rhabditina</taxon>
        <taxon>Rhabditomorpha</taxon>
        <taxon>Rhabditoidea</taxon>
        <taxon>Rhabditidae</taxon>
        <taxon>Mesorhabditinae</taxon>
        <taxon>Mesorhabditis</taxon>
    </lineage>
</organism>
<reference evidence="3" key="1">
    <citation type="submission" date="2023-06" db="EMBL/GenBank/DDBJ databases">
        <authorList>
            <person name="Delattre M."/>
        </authorList>
    </citation>
    <scope>NUCLEOTIDE SEQUENCE</scope>
    <source>
        <strain evidence="3">AF72</strain>
    </source>
</reference>
<feature type="region of interest" description="Disordered" evidence="1">
    <location>
        <begin position="409"/>
        <end position="429"/>
    </location>
</feature>
<sequence>MPDGADPPIRRGGWPWGRRNLMLLFFLGALVVTVVIAVVLVVTLVDHSRPTTPAPATSTLVFAIPIYNDTANPARRDAILADDSCFMCMEMLSTANWSLSNMAGMNTVKFLIYNDQKTEWSPVMNNADAMTWLNTGDGMAKCMMGLGNTKVNETRGAVFKFAYVDDYYDDDDYYYYYYYYDYYDDKSSGDTFISVGEYPKHDHHNHDCQHHIDTKYTDAYLHEHNYYHYHYHYHDNYYDYHDYYHDYYDYHNYHNDHDTSYKHGHVPIEIGHVERVSPLVAGISNSAAASYGGDTSGPLNLTFGDQDSLKTQLDKIFPFKPLDGTVANALDEMKAYQMGNIVTVLYTNSSQNIINAIGANPFSDRTIGIGLNGQNMSDIAAYSFSPDGADENKVAEAIQYICNPTTTVPTSPTTSNTGSTVTSTPSTATTTVPGPPCQVFFYLDLSNFAHAQLIPEIGKVRELADNIPGSTFAAAAYGSAGQEPLTLKFGDRTNLDSELDIIYALPPMDADVSSAISAMNNYDLTNIVTVLYSGSPASQINAAGPNSYLGQTVGVGIYGQDLTPLAIYSFPFDSDQLQIFFYLDVSTVGKPQFVVELGHVNRIADETARDGFVPIFAGAGYGYDGQEPLNLTFGNRDLLTQEISPLYGKTPLDVTVASGINALNNYALGNIVTVLYTNSAQGAIDASPQNNYKTQTIGIGLAVVAECNEHVCVQHIADFYKYDYDDDYHYHNDHNDDHYYHHDDYHYHYNDDHSNWVDFGFVAELGHVNRIADETANDGFVPAYAGAGYGYIGQEPLNLTFGNRDLLTDELRLLYGTAAADANVSSGINALNNYPLGNIVTVLYTNSDQASIHASPSNNFKSQTIGIGLSGQDLTPLAAYSFGAGTDQDDAINAALTALCTGNTLPTVTTVSTLPTSQELPCDHNPLAWSITNRNKSEPWCFDYRPDRAKFFWNFNAGNLNRPHPVEQSDPDWINS</sequence>
<dbReference type="Proteomes" id="UP001177023">
    <property type="component" value="Unassembled WGS sequence"/>
</dbReference>
<keyword evidence="2" id="KW-1133">Transmembrane helix</keyword>
<feature type="transmembrane region" description="Helical" evidence="2">
    <location>
        <begin position="21"/>
        <end position="45"/>
    </location>
</feature>
<name>A0AA36CU45_9BILA</name>
<accession>A0AA36CU45</accession>
<keyword evidence="2" id="KW-0812">Transmembrane</keyword>
<proteinExistence type="predicted"/>
<evidence type="ECO:0000313" key="3">
    <source>
        <dbReference type="EMBL" id="CAJ0575044.1"/>
    </source>
</evidence>
<comment type="caution">
    <text evidence="3">The sequence shown here is derived from an EMBL/GenBank/DDBJ whole genome shotgun (WGS) entry which is preliminary data.</text>
</comment>
<dbReference type="EMBL" id="CATQJA010002635">
    <property type="protein sequence ID" value="CAJ0575044.1"/>
    <property type="molecule type" value="Genomic_DNA"/>
</dbReference>
<feature type="non-terminal residue" evidence="3">
    <location>
        <position position="1"/>
    </location>
</feature>
<gene>
    <name evidence="3" type="ORF">MSPICULIGERA_LOCUS13361</name>
</gene>
<keyword evidence="2" id="KW-0472">Membrane</keyword>
<protein>
    <submittedName>
        <fullName evidence="3">Uncharacterized protein</fullName>
    </submittedName>
</protein>
<keyword evidence="4" id="KW-1185">Reference proteome</keyword>
<dbReference type="AlphaFoldDB" id="A0AA36CU45"/>
<evidence type="ECO:0000256" key="1">
    <source>
        <dbReference type="SAM" id="MobiDB-lite"/>
    </source>
</evidence>
<evidence type="ECO:0000313" key="4">
    <source>
        <dbReference type="Proteomes" id="UP001177023"/>
    </source>
</evidence>